<feature type="signal peptide" evidence="2">
    <location>
        <begin position="1"/>
        <end position="21"/>
    </location>
</feature>
<evidence type="ECO:0000313" key="3">
    <source>
        <dbReference type="EMBL" id="CAD5214284.1"/>
    </source>
</evidence>
<name>A0A811KG43_9BILA</name>
<dbReference type="Proteomes" id="UP000614601">
    <property type="component" value="Unassembled WGS sequence"/>
</dbReference>
<sequence length="221" mass="24222">MKHRTLFQCLLFLIVQSYVASEGSQLPQLVNADGSLSNPTAQSMASNFAQGASNAFDQAGQSLSQVPQSIANGANSAYQQGQQYVQQGVDGMKNAANQFGNKLEQFGNDLAEGPRQFLNNVGQMSNQIQTGFDNALKSGVEKLKELQTTIGEKFRPMTDKALEIFGRPGSEKEHWNELVTQVEGSNLTPQEKQEIYQKIANATAPQVNQMPQQPVNSQQKR</sequence>
<dbReference type="EMBL" id="CAJFDH010000003">
    <property type="protein sequence ID" value="CAD5214284.1"/>
    <property type="molecule type" value="Genomic_DNA"/>
</dbReference>
<feature type="region of interest" description="Disordered" evidence="1">
    <location>
        <begin position="202"/>
        <end position="221"/>
    </location>
</feature>
<evidence type="ECO:0000313" key="4">
    <source>
        <dbReference type="Proteomes" id="UP000614601"/>
    </source>
</evidence>
<accession>A0A811KG43</accession>
<dbReference type="SUPFAM" id="SSF58104">
    <property type="entry name" value="Methyl-accepting chemotaxis protein (MCP) signaling domain"/>
    <property type="match status" value="1"/>
</dbReference>
<dbReference type="OrthoDB" id="5801865at2759"/>
<feature type="chain" id="PRO_5036408336" evidence="2">
    <location>
        <begin position="22"/>
        <end position="221"/>
    </location>
</feature>
<dbReference type="EMBL" id="CAJFCW020000003">
    <property type="protein sequence ID" value="CAG9102459.1"/>
    <property type="molecule type" value="Genomic_DNA"/>
</dbReference>
<organism evidence="3 4">
    <name type="scientific">Bursaphelenchus okinawaensis</name>
    <dbReference type="NCBI Taxonomy" id="465554"/>
    <lineage>
        <taxon>Eukaryota</taxon>
        <taxon>Metazoa</taxon>
        <taxon>Ecdysozoa</taxon>
        <taxon>Nematoda</taxon>
        <taxon>Chromadorea</taxon>
        <taxon>Rhabditida</taxon>
        <taxon>Tylenchina</taxon>
        <taxon>Tylenchomorpha</taxon>
        <taxon>Aphelenchoidea</taxon>
        <taxon>Aphelenchoididae</taxon>
        <taxon>Bursaphelenchus</taxon>
    </lineage>
</organism>
<comment type="caution">
    <text evidence="3">The sequence shown here is derived from an EMBL/GenBank/DDBJ whole genome shotgun (WGS) entry which is preliminary data.</text>
</comment>
<reference evidence="3" key="1">
    <citation type="submission" date="2020-09" db="EMBL/GenBank/DDBJ databases">
        <authorList>
            <person name="Kikuchi T."/>
        </authorList>
    </citation>
    <scope>NUCLEOTIDE SEQUENCE</scope>
    <source>
        <strain evidence="3">SH1</strain>
    </source>
</reference>
<dbReference type="Proteomes" id="UP000783686">
    <property type="component" value="Unassembled WGS sequence"/>
</dbReference>
<keyword evidence="4" id="KW-1185">Reference proteome</keyword>
<evidence type="ECO:0000256" key="2">
    <source>
        <dbReference type="SAM" id="SignalP"/>
    </source>
</evidence>
<evidence type="ECO:0000256" key="1">
    <source>
        <dbReference type="SAM" id="MobiDB-lite"/>
    </source>
</evidence>
<feature type="compositionally biased region" description="Low complexity" evidence="1">
    <location>
        <begin position="205"/>
        <end position="221"/>
    </location>
</feature>
<dbReference type="AlphaFoldDB" id="A0A811KG43"/>
<proteinExistence type="predicted"/>
<gene>
    <name evidence="3" type="ORF">BOKJ2_LOCUS5516</name>
</gene>
<protein>
    <submittedName>
        <fullName evidence="3">Uncharacterized protein</fullName>
    </submittedName>
</protein>
<keyword evidence="2" id="KW-0732">Signal</keyword>